<evidence type="ECO:0000313" key="8">
    <source>
        <dbReference type="EMBL" id="JAV23534.1"/>
    </source>
</evidence>
<dbReference type="FunFam" id="3.40.50.10190:FF:000008">
    <property type="entry name" value="X-ray repair cross complementing 1"/>
    <property type="match status" value="1"/>
</dbReference>
<evidence type="ECO:0000256" key="5">
    <source>
        <dbReference type="ARBA" id="ARBA00023242"/>
    </source>
</evidence>
<evidence type="ECO:0000259" key="7">
    <source>
        <dbReference type="PROSITE" id="PS50172"/>
    </source>
</evidence>
<evidence type="ECO:0000256" key="4">
    <source>
        <dbReference type="ARBA" id="ARBA00023204"/>
    </source>
</evidence>
<comment type="subcellular location">
    <subcellularLocation>
        <location evidence="1">Nucleus</location>
    </subcellularLocation>
</comment>
<feature type="compositionally biased region" description="Basic and acidic residues" evidence="6">
    <location>
        <begin position="390"/>
        <end position="421"/>
    </location>
</feature>
<dbReference type="PANTHER" id="PTHR11370">
    <property type="entry name" value="DNA-REPAIR PROTEIN XRCC1"/>
    <property type="match status" value="1"/>
</dbReference>
<evidence type="ECO:0000256" key="1">
    <source>
        <dbReference type="ARBA" id="ARBA00004123"/>
    </source>
</evidence>
<dbReference type="GO" id="GO:0003684">
    <property type="term" value="F:damaged DNA binding"/>
    <property type="evidence" value="ECO:0007669"/>
    <property type="project" value="InterPro"/>
</dbReference>
<feature type="compositionally biased region" description="Basic and acidic residues" evidence="6">
    <location>
        <begin position="276"/>
        <end position="340"/>
    </location>
</feature>
<proteinExistence type="predicted"/>
<keyword evidence="2" id="KW-0677">Repeat</keyword>
<evidence type="ECO:0000256" key="6">
    <source>
        <dbReference type="SAM" id="MobiDB-lite"/>
    </source>
</evidence>
<dbReference type="PROSITE" id="PS50172">
    <property type="entry name" value="BRCT"/>
    <property type="match status" value="2"/>
</dbReference>
<dbReference type="AlphaFoldDB" id="A0A1Q3F7J1"/>
<dbReference type="FunFam" id="2.60.120.260:FF:000025">
    <property type="entry name" value="DNA repair protein XRCC1 isoform X1"/>
    <property type="match status" value="1"/>
</dbReference>
<dbReference type="SMART" id="SM00292">
    <property type="entry name" value="BRCT"/>
    <property type="match status" value="2"/>
</dbReference>
<keyword evidence="3" id="KW-0227">DNA damage</keyword>
<sequence length="723" mass="81813">MPTVTIASIESFSSEDPNFPAANLLAKETRKWKCRDAGEKSAFVVFRLDGPASISGIDIGNEHSAFVEVLVGRSGPASPEFREILLTSSFMSPIESRNSTNSGRVRCFTAKELVEPVARERWDLVKIICTQPFNSRVQYGVAFVTLHSAGGEKKDKSLVPAAFQRQIQEEIQKKEPSKALQLGRFKLREESPDSDEGSTSAVGLFARWKASRSGSDSQPASTPARAATSTAAAIRDASTPAAIRNSLASPQPAKMTKITPKPKPRLFDDDDEQEDSTPKPRDRNRDALLYDKDDDKPNEKLERKLAEERARKQREADAKAAKEQRERSLSEKKEKLHDTSASKFKNFLFDEPETSSEKKPRKDEEAKRSRDREKQQRSPERKKRPTESSSSRERTSAAGTESKKPKLDKELERDREEESKRKPVTYKPFSKLLEKVVLVISGIQNPDRANLRSQALAMGAKYKSDWDSSCTHLICAFKNTPKYNQVHGHGKIVRKEWIERCHALRKRLSWRKFALDSDDEQRSDSEGEIVDETRRPKPPQQDRFRGSPVKAASKAKSPSPHKETDEEALAHYDLDDVAIVDQDEPPTVELSGSDTEEEIEKVKQKQREQAKAGTEDNGMYDKSTEEEEGKNGGDGEKEKELDFFKRKRFLLDDEVGAVDVIKLERYVELYKGSITKNIADADYVVTRHQKPLPASFKGELVKPLWVYECHDMECLIPTKRYKP</sequence>
<dbReference type="Pfam" id="PF12738">
    <property type="entry name" value="PTCB-BRCT"/>
    <property type="match status" value="1"/>
</dbReference>
<dbReference type="Gene3D" id="2.60.120.260">
    <property type="entry name" value="Galactose-binding domain-like"/>
    <property type="match status" value="1"/>
</dbReference>
<evidence type="ECO:0000256" key="2">
    <source>
        <dbReference type="ARBA" id="ARBA00022737"/>
    </source>
</evidence>
<feature type="compositionally biased region" description="Low complexity" evidence="6">
    <location>
        <begin position="217"/>
        <end position="239"/>
    </location>
</feature>
<evidence type="ECO:0000256" key="3">
    <source>
        <dbReference type="ARBA" id="ARBA00022763"/>
    </source>
</evidence>
<dbReference type="Gene3D" id="3.40.50.10190">
    <property type="entry name" value="BRCT domain"/>
    <property type="match status" value="2"/>
</dbReference>
<dbReference type="SUPFAM" id="SSF52113">
    <property type="entry name" value="BRCT domain"/>
    <property type="match status" value="2"/>
</dbReference>
<dbReference type="SUPFAM" id="SSF49785">
    <property type="entry name" value="Galactose-binding domain-like"/>
    <property type="match status" value="1"/>
</dbReference>
<feature type="region of interest" description="Disordered" evidence="6">
    <location>
        <begin position="212"/>
        <end position="422"/>
    </location>
</feature>
<dbReference type="CDD" id="cd17725">
    <property type="entry name" value="BRCT_XRCC1_rpt1"/>
    <property type="match status" value="1"/>
</dbReference>
<dbReference type="InterPro" id="IPR002706">
    <property type="entry name" value="Xrcc1_N"/>
</dbReference>
<dbReference type="GO" id="GO:0005634">
    <property type="term" value="C:nucleus"/>
    <property type="evidence" value="ECO:0007669"/>
    <property type="project" value="UniProtKB-SubCell"/>
</dbReference>
<feature type="compositionally biased region" description="Basic and acidic residues" evidence="6">
    <location>
        <begin position="560"/>
        <end position="574"/>
    </location>
</feature>
<dbReference type="InterPro" id="IPR001357">
    <property type="entry name" value="BRCT_dom"/>
</dbReference>
<dbReference type="InterPro" id="IPR036420">
    <property type="entry name" value="BRCT_dom_sf"/>
</dbReference>
<reference evidence="8" key="1">
    <citation type="submission" date="2017-01" db="EMBL/GenBank/DDBJ databases">
        <title>A deep insight into the sialotranscriptome of adult male and female Cluex tarsalis mosquitoes.</title>
        <authorList>
            <person name="Ribeiro J.M."/>
            <person name="Moreira F."/>
            <person name="Bernard K.A."/>
            <person name="Calvo E."/>
        </authorList>
    </citation>
    <scope>NUCLEOTIDE SEQUENCE</scope>
    <source>
        <strain evidence="8">Kern County</strain>
        <tissue evidence="8">Salivary glands</tissue>
    </source>
</reference>
<feature type="domain" description="BRCT" evidence="7">
    <location>
        <begin position="639"/>
        <end position="723"/>
    </location>
</feature>
<dbReference type="EMBL" id="GFDL01011511">
    <property type="protein sequence ID" value="JAV23534.1"/>
    <property type="molecule type" value="Transcribed_RNA"/>
</dbReference>
<dbReference type="GO" id="GO:0006303">
    <property type="term" value="P:double-strand break repair via nonhomologous end joining"/>
    <property type="evidence" value="ECO:0007669"/>
    <property type="project" value="InterPro"/>
</dbReference>
<dbReference type="InterPro" id="IPR045080">
    <property type="entry name" value="BRCT_XRCC1_rpt1"/>
</dbReference>
<organism evidence="8">
    <name type="scientific">Culex tarsalis</name>
    <name type="common">Encephalitis mosquito</name>
    <dbReference type="NCBI Taxonomy" id="7177"/>
    <lineage>
        <taxon>Eukaryota</taxon>
        <taxon>Metazoa</taxon>
        <taxon>Ecdysozoa</taxon>
        <taxon>Arthropoda</taxon>
        <taxon>Hexapoda</taxon>
        <taxon>Insecta</taxon>
        <taxon>Pterygota</taxon>
        <taxon>Neoptera</taxon>
        <taxon>Endopterygota</taxon>
        <taxon>Diptera</taxon>
        <taxon>Nematocera</taxon>
        <taxon>Culicoidea</taxon>
        <taxon>Culicidae</taxon>
        <taxon>Culicinae</taxon>
        <taxon>Culicini</taxon>
        <taxon>Culex</taxon>
        <taxon>Culex</taxon>
    </lineage>
</organism>
<name>A0A1Q3F7J1_CULTA</name>
<protein>
    <submittedName>
        <fullName evidence="8">Putative dna repair protein</fullName>
    </submittedName>
</protein>
<dbReference type="Pfam" id="PF01834">
    <property type="entry name" value="XRCC1_N"/>
    <property type="match status" value="1"/>
</dbReference>
<feature type="region of interest" description="Disordered" evidence="6">
    <location>
        <begin position="516"/>
        <end position="637"/>
    </location>
</feature>
<dbReference type="GO" id="GO:0006284">
    <property type="term" value="P:base-excision repair"/>
    <property type="evidence" value="ECO:0007669"/>
    <property type="project" value="InterPro"/>
</dbReference>
<dbReference type="InterPro" id="IPR008979">
    <property type="entry name" value="Galactose-bd-like_sf"/>
</dbReference>
<feature type="domain" description="BRCT" evidence="7">
    <location>
        <begin position="428"/>
        <end position="515"/>
    </location>
</feature>
<feature type="compositionally biased region" description="Acidic residues" evidence="6">
    <location>
        <begin position="575"/>
        <end position="586"/>
    </location>
</feature>
<keyword evidence="5" id="KW-0539">Nucleus</keyword>
<feature type="compositionally biased region" description="Basic and acidic residues" evidence="6">
    <location>
        <begin position="600"/>
        <end position="614"/>
    </location>
</feature>
<accession>A0A1Q3F7J1</accession>
<keyword evidence="4" id="KW-0234">DNA repair</keyword>
<feature type="compositionally biased region" description="Basic and acidic residues" evidence="6">
    <location>
        <begin position="520"/>
        <end position="545"/>
    </location>
</feature>
<feature type="compositionally biased region" description="Basic and acidic residues" evidence="6">
    <location>
        <begin position="355"/>
        <end position="379"/>
    </location>
</feature>
<dbReference type="GO" id="GO:0000012">
    <property type="term" value="P:single strand break repair"/>
    <property type="evidence" value="ECO:0007669"/>
    <property type="project" value="InterPro"/>
</dbReference>
<dbReference type="PANTHER" id="PTHR11370:SF5">
    <property type="entry name" value="DNA REPAIR PROTEIN XRCC1"/>
    <property type="match status" value="1"/>
</dbReference>